<proteinExistence type="predicted"/>
<evidence type="ECO:0008006" key="4">
    <source>
        <dbReference type="Google" id="ProtNLM"/>
    </source>
</evidence>
<dbReference type="PANTHER" id="PTHR34550:SF3">
    <property type="entry name" value="SMALL RIBOSOMAL SUBUNIT PROTEIN BTHXM"/>
    <property type="match status" value="1"/>
</dbReference>
<feature type="compositionally biased region" description="Low complexity" evidence="1">
    <location>
        <begin position="20"/>
        <end position="30"/>
    </location>
</feature>
<organism evidence="2 3">
    <name type="scientific">Carex littledalei</name>
    <dbReference type="NCBI Taxonomy" id="544730"/>
    <lineage>
        <taxon>Eukaryota</taxon>
        <taxon>Viridiplantae</taxon>
        <taxon>Streptophyta</taxon>
        <taxon>Embryophyta</taxon>
        <taxon>Tracheophyta</taxon>
        <taxon>Spermatophyta</taxon>
        <taxon>Magnoliopsida</taxon>
        <taxon>Liliopsida</taxon>
        <taxon>Poales</taxon>
        <taxon>Cyperaceae</taxon>
        <taxon>Cyperoideae</taxon>
        <taxon>Cariceae</taxon>
        <taxon>Carex</taxon>
        <taxon>Carex subgen. Euthyceras</taxon>
    </lineage>
</organism>
<evidence type="ECO:0000256" key="1">
    <source>
        <dbReference type="SAM" id="MobiDB-lite"/>
    </source>
</evidence>
<dbReference type="GO" id="GO:0032544">
    <property type="term" value="P:plastid translation"/>
    <property type="evidence" value="ECO:0007669"/>
    <property type="project" value="TreeGrafter"/>
</dbReference>
<comment type="caution">
    <text evidence="2">The sequence shown here is derived from an EMBL/GenBank/DDBJ whole genome shotgun (WGS) entry which is preliminary data.</text>
</comment>
<accession>A0A833RLV7</accession>
<sequence length="128" mass="14194">MAMAMRWLAHRLMLRLFSTPRASPSRSSSTLGATREMVTCGRGNKKTKRGKLFKGYGNARPKKDKKIDRINVCVEVPICTSGLSSSSSRFESYGVPHASSGECFLFSVLIYFHLNYTKICTESLSSSS</sequence>
<gene>
    <name evidence="2" type="ORF">FCM35_KLT00069</name>
</gene>
<reference evidence="2" key="1">
    <citation type="submission" date="2020-01" db="EMBL/GenBank/DDBJ databases">
        <title>Genome sequence of Kobresia littledalei, the first chromosome-level genome in the family Cyperaceae.</title>
        <authorList>
            <person name="Qu G."/>
        </authorList>
    </citation>
    <scope>NUCLEOTIDE SEQUENCE</scope>
    <source>
        <strain evidence="2">C.B.Clarke</strain>
        <tissue evidence="2">Leaf</tissue>
    </source>
</reference>
<dbReference type="GO" id="GO:0009536">
    <property type="term" value="C:plastid"/>
    <property type="evidence" value="ECO:0007669"/>
    <property type="project" value="TreeGrafter"/>
</dbReference>
<keyword evidence="3" id="KW-1185">Reference proteome</keyword>
<evidence type="ECO:0000313" key="3">
    <source>
        <dbReference type="Proteomes" id="UP000623129"/>
    </source>
</evidence>
<dbReference type="Proteomes" id="UP000623129">
    <property type="component" value="Unassembled WGS sequence"/>
</dbReference>
<dbReference type="AlphaFoldDB" id="A0A833RLV7"/>
<protein>
    <recommendedName>
        <fullName evidence="4">30S ribosomal protein S31, mitochondrial</fullName>
    </recommendedName>
</protein>
<dbReference type="OrthoDB" id="782355at2759"/>
<dbReference type="PANTHER" id="PTHR34550">
    <property type="entry name" value="30S RIBOSOMAL PROTEIN S31, CHLOROPLASTIC"/>
    <property type="match status" value="1"/>
</dbReference>
<evidence type="ECO:0000313" key="2">
    <source>
        <dbReference type="EMBL" id="KAF3341431.1"/>
    </source>
</evidence>
<name>A0A833RLV7_9POAL</name>
<dbReference type="EMBL" id="SWLB01000001">
    <property type="protein sequence ID" value="KAF3341431.1"/>
    <property type="molecule type" value="Genomic_DNA"/>
</dbReference>
<feature type="region of interest" description="Disordered" evidence="1">
    <location>
        <begin position="20"/>
        <end position="46"/>
    </location>
</feature>
<dbReference type="InterPro" id="IPR044695">
    <property type="entry name" value="Ribosomal_bTHXc/bTHXc_plant"/>
</dbReference>